<feature type="domain" description="Peroxin/Ferlin" evidence="6">
    <location>
        <begin position="269"/>
        <end position="343"/>
    </location>
</feature>
<sequence length="397" mass="46797">MPEFSHHIRAAFEPSETKLLTSTPTSKLLTDSPVLATALSQIFPYILLIDGILETITWTNEDHYRNFLILTVYTCVVMYWNMVSHFILPLILALTFASIVWSISSIVYDSKYDEKPTIEEVLYTLHNITIHFEMIFRPIKKFPFTISNYTRLLIVTILLSPVYWFLVKTVIPPQKFLWYSGLFALTFHSPHAYAIRQLLWRSIYLRLVVVYITGLDVKVTKKYDPSEYQEVSRVQTPAASDTESNAVATPTLSNFRILKKKMVSPTQLKQTVVFEILENERRWLGLGWSSLLYPSERSNFCYAKTLQPAPPITIHKENFPFPIFENDIYSYQWEWIEKDWNLDTEFNKSKSEDGWVYYDTKWEHPRYRDGFSKFTRSRKWTRTALLMIDKQSTVYDE</sequence>
<name>A0A8H7ZDP8_9ASCO</name>
<dbReference type="PANTHER" id="PTHR31679">
    <property type="entry name" value="PEROXISOMAL MEMBRANE PROTEIN PEX30-RELATED"/>
    <property type="match status" value="1"/>
</dbReference>
<dbReference type="GO" id="GO:0007031">
    <property type="term" value="P:peroxisome organization"/>
    <property type="evidence" value="ECO:0007669"/>
    <property type="project" value="UniProtKB-ARBA"/>
</dbReference>
<dbReference type="SMART" id="SM00693">
    <property type="entry name" value="DysFN"/>
    <property type="match status" value="1"/>
</dbReference>
<evidence type="ECO:0000259" key="6">
    <source>
        <dbReference type="SMART" id="SM00693"/>
    </source>
</evidence>
<evidence type="ECO:0000256" key="1">
    <source>
        <dbReference type="ARBA" id="ARBA00004127"/>
    </source>
</evidence>
<comment type="caution">
    <text evidence="8">The sequence shown here is derived from an EMBL/GenBank/DDBJ whole genome shotgun (WGS) entry which is preliminary data.</text>
</comment>
<dbReference type="OrthoDB" id="5586090at2759"/>
<evidence type="ECO:0000256" key="3">
    <source>
        <dbReference type="ARBA" id="ARBA00022989"/>
    </source>
</evidence>
<evidence type="ECO:0000313" key="8">
    <source>
        <dbReference type="EMBL" id="KAG5417078.1"/>
    </source>
</evidence>
<dbReference type="InterPro" id="IPR010482">
    <property type="entry name" value="TECPR1-like_DysF"/>
</dbReference>
<feature type="transmembrane region" description="Helical" evidence="5">
    <location>
        <begin position="142"/>
        <end position="164"/>
    </location>
</feature>
<dbReference type="Pfam" id="PF06398">
    <property type="entry name" value="Pex24p"/>
    <property type="match status" value="1"/>
</dbReference>
<gene>
    <name evidence="8" type="ORF">I9W82_004711</name>
</gene>
<feature type="transmembrane region" description="Helical" evidence="5">
    <location>
        <begin position="64"/>
        <end position="80"/>
    </location>
</feature>
<keyword evidence="4 5" id="KW-0472">Membrane</keyword>
<dbReference type="Proteomes" id="UP000669133">
    <property type="component" value="Unassembled WGS sequence"/>
</dbReference>
<dbReference type="RefSeq" id="XP_067546194.1">
    <property type="nucleotide sequence ID" value="XM_067693811.1"/>
</dbReference>
<feature type="transmembrane region" description="Helical" evidence="5">
    <location>
        <begin position="34"/>
        <end position="52"/>
    </location>
</feature>
<accession>A0A8H7ZDP8</accession>
<evidence type="ECO:0000256" key="2">
    <source>
        <dbReference type="ARBA" id="ARBA00022692"/>
    </source>
</evidence>
<dbReference type="AlphaFoldDB" id="A0A8H7ZDP8"/>
<organism evidence="8 9">
    <name type="scientific">Candida metapsilosis</name>
    <dbReference type="NCBI Taxonomy" id="273372"/>
    <lineage>
        <taxon>Eukaryota</taxon>
        <taxon>Fungi</taxon>
        <taxon>Dikarya</taxon>
        <taxon>Ascomycota</taxon>
        <taxon>Saccharomycotina</taxon>
        <taxon>Pichiomycetes</taxon>
        <taxon>Debaryomycetaceae</taxon>
        <taxon>Candida/Lodderomyces clade</taxon>
        <taxon>Candida</taxon>
    </lineage>
</organism>
<feature type="transmembrane region" description="Helical" evidence="5">
    <location>
        <begin position="176"/>
        <end position="195"/>
    </location>
</feature>
<keyword evidence="9" id="KW-1185">Reference proteome</keyword>
<dbReference type="SMART" id="SM00694">
    <property type="entry name" value="DysFC"/>
    <property type="match status" value="1"/>
</dbReference>
<dbReference type="InterPro" id="IPR052646">
    <property type="entry name" value="Peroxisomal_PEX28-32"/>
</dbReference>
<evidence type="ECO:0000256" key="5">
    <source>
        <dbReference type="SAM" id="Phobius"/>
    </source>
</evidence>
<dbReference type="EMBL" id="JAEOAQ010000007">
    <property type="protein sequence ID" value="KAG5417078.1"/>
    <property type="molecule type" value="Genomic_DNA"/>
</dbReference>
<keyword evidence="3 5" id="KW-1133">Transmembrane helix</keyword>
<protein>
    <recommendedName>
        <fullName evidence="6 7">Peroxin/Ferlin domain-containing protein</fullName>
    </recommendedName>
</protein>
<dbReference type="InterPro" id="IPR006614">
    <property type="entry name" value="Peroxin/Ferlin"/>
</dbReference>
<evidence type="ECO:0000313" key="9">
    <source>
        <dbReference type="Proteomes" id="UP000669133"/>
    </source>
</evidence>
<feature type="transmembrane region" description="Helical" evidence="5">
    <location>
        <begin position="86"/>
        <end position="108"/>
    </location>
</feature>
<dbReference type="GeneID" id="93653340"/>
<proteinExistence type="predicted"/>
<reference evidence="8 9" key="1">
    <citation type="submission" date="2020-12" db="EMBL/GenBank/DDBJ databases">
        <title>Effect of drift, selection, and recombination on the evolution of hybrid genomes in Candida yeast pathogens.</title>
        <authorList>
            <person name="Mixao V."/>
            <person name="Ksiezopolska E."/>
            <person name="Saus E."/>
            <person name="Boekhout T."/>
            <person name="Gacser A."/>
            <person name="Gabaldon T."/>
        </authorList>
    </citation>
    <scope>NUCLEOTIDE SEQUENCE [LARGE SCALE GENOMIC DNA]</scope>
    <source>
        <strain evidence="8 9">BP57</strain>
    </source>
</reference>
<comment type="subcellular location">
    <subcellularLocation>
        <location evidence="1">Endomembrane system</location>
        <topology evidence="1">Multi-pass membrane protein</topology>
    </subcellularLocation>
</comment>
<keyword evidence="2 5" id="KW-0812">Transmembrane</keyword>
<dbReference type="PANTHER" id="PTHR31679:SF2">
    <property type="entry name" value="PEROXISOMAL MEMBRANE PROTEIN PEX30-RELATED"/>
    <property type="match status" value="1"/>
</dbReference>
<evidence type="ECO:0000259" key="7">
    <source>
        <dbReference type="SMART" id="SM00694"/>
    </source>
</evidence>
<evidence type="ECO:0000256" key="4">
    <source>
        <dbReference type="ARBA" id="ARBA00023136"/>
    </source>
</evidence>
<dbReference type="GO" id="GO:0005778">
    <property type="term" value="C:peroxisomal membrane"/>
    <property type="evidence" value="ECO:0007669"/>
    <property type="project" value="TreeGrafter"/>
</dbReference>
<dbReference type="GO" id="GO:0012505">
    <property type="term" value="C:endomembrane system"/>
    <property type="evidence" value="ECO:0007669"/>
    <property type="project" value="UniProtKB-SubCell"/>
</dbReference>
<feature type="domain" description="Peroxin/Ferlin" evidence="7">
    <location>
        <begin position="354"/>
        <end position="387"/>
    </location>
</feature>